<dbReference type="CDD" id="cd04301">
    <property type="entry name" value="NAT_SF"/>
    <property type="match status" value="1"/>
</dbReference>
<evidence type="ECO:0000313" key="5">
    <source>
        <dbReference type="Proteomes" id="UP001202180"/>
    </source>
</evidence>
<dbReference type="Gene3D" id="3.40.630.30">
    <property type="match status" value="1"/>
</dbReference>
<dbReference type="PROSITE" id="PS51186">
    <property type="entry name" value="GNAT"/>
    <property type="match status" value="1"/>
</dbReference>
<proteinExistence type="predicted"/>
<dbReference type="InterPro" id="IPR050832">
    <property type="entry name" value="Bact_Acetyltransf"/>
</dbReference>
<sequence>MDLVYLLQNYVNRPNVPFKLRTASPDDIPAIIRLQEQIWEPTYRSILAPDQIAYMFTMMYSPEALQEQMTTRGHTFVLLEIEHDDQAPELRGFAAFSAYRPDDKSFKLHKIYVLPATQGSGLGRALLTEVENRCRAKGGEELLLNVNRYNKARTFYEKVGFRVVGEEDIAIGPYWMNDYSMSKSLVDQSAHNSASV</sequence>
<comment type="caution">
    <text evidence="4">The sequence shown here is derived from an EMBL/GenBank/DDBJ whole genome shotgun (WGS) entry which is preliminary data.</text>
</comment>
<accession>A0ABT0HP12</accession>
<dbReference type="InterPro" id="IPR016181">
    <property type="entry name" value="Acyl_CoA_acyltransferase"/>
</dbReference>
<feature type="domain" description="N-acetyltransferase" evidence="3">
    <location>
        <begin position="18"/>
        <end position="186"/>
    </location>
</feature>
<evidence type="ECO:0000256" key="1">
    <source>
        <dbReference type="ARBA" id="ARBA00022679"/>
    </source>
</evidence>
<evidence type="ECO:0000313" key="4">
    <source>
        <dbReference type="EMBL" id="MCK8493908.1"/>
    </source>
</evidence>
<dbReference type="EMBL" id="JALPRF010000003">
    <property type="protein sequence ID" value="MCK8493908.1"/>
    <property type="molecule type" value="Genomic_DNA"/>
</dbReference>
<reference evidence="4 5" key="1">
    <citation type="submission" date="2022-04" db="EMBL/GenBank/DDBJ databases">
        <title>Spirosoma sp. strain RP8 genome sequencing and assembly.</title>
        <authorList>
            <person name="Jung Y."/>
        </authorList>
    </citation>
    <scope>NUCLEOTIDE SEQUENCE [LARGE SCALE GENOMIC DNA]</scope>
    <source>
        <strain evidence="4 5">RP8</strain>
    </source>
</reference>
<keyword evidence="2" id="KW-0012">Acyltransferase</keyword>
<dbReference type="Pfam" id="PF13673">
    <property type="entry name" value="Acetyltransf_10"/>
    <property type="match status" value="1"/>
</dbReference>
<gene>
    <name evidence="4" type="ORF">M0L20_18720</name>
</gene>
<evidence type="ECO:0000259" key="3">
    <source>
        <dbReference type="PROSITE" id="PS51186"/>
    </source>
</evidence>
<dbReference type="Proteomes" id="UP001202180">
    <property type="component" value="Unassembled WGS sequence"/>
</dbReference>
<keyword evidence="5" id="KW-1185">Reference proteome</keyword>
<dbReference type="InterPro" id="IPR000182">
    <property type="entry name" value="GNAT_dom"/>
</dbReference>
<protein>
    <submittedName>
        <fullName evidence="4">GNAT family N-acetyltransferase</fullName>
    </submittedName>
</protein>
<evidence type="ECO:0000256" key="2">
    <source>
        <dbReference type="ARBA" id="ARBA00023315"/>
    </source>
</evidence>
<dbReference type="SUPFAM" id="SSF55729">
    <property type="entry name" value="Acyl-CoA N-acyltransferases (Nat)"/>
    <property type="match status" value="1"/>
</dbReference>
<dbReference type="PANTHER" id="PTHR43877">
    <property type="entry name" value="AMINOALKYLPHOSPHONATE N-ACETYLTRANSFERASE-RELATED-RELATED"/>
    <property type="match status" value="1"/>
</dbReference>
<name>A0ABT0HP12_9BACT</name>
<keyword evidence="1" id="KW-0808">Transferase</keyword>
<organism evidence="4 5">
    <name type="scientific">Spirosoma liriopis</name>
    <dbReference type="NCBI Taxonomy" id="2937440"/>
    <lineage>
        <taxon>Bacteria</taxon>
        <taxon>Pseudomonadati</taxon>
        <taxon>Bacteroidota</taxon>
        <taxon>Cytophagia</taxon>
        <taxon>Cytophagales</taxon>
        <taxon>Cytophagaceae</taxon>
        <taxon>Spirosoma</taxon>
    </lineage>
</organism>